<dbReference type="GeneID" id="108564731"/>
<organism evidence="1 3">
    <name type="scientific">Nicrophorus vespilloides</name>
    <name type="common">Boreal carrion beetle</name>
    <dbReference type="NCBI Taxonomy" id="110193"/>
    <lineage>
        <taxon>Eukaryota</taxon>
        <taxon>Metazoa</taxon>
        <taxon>Ecdysozoa</taxon>
        <taxon>Arthropoda</taxon>
        <taxon>Hexapoda</taxon>
        <taxon>Insecta</taxon>
        <taxon>Pterygota</taxon>
        <taxon>Neoptera</taxon>
        <taxon>Endopterygota</taxon>
        <taxon>Coleoptera</taxon>
        <taxon>Polyphaga</taxon>
        <taxon>Staphyliniformia</taxon>
        <taxon>Silphidae</taxon>
        <taxon>Nicrophorinae</taxon>
        <taxon>Nicrophorus</taxon>
    </lineage>
</organism>
<accession>A0ABM1MXM4</accession>
<sequence>MGSAFDEWKNLFSDSAETIWLNEIKELRNFAVIIHVLGTEMTKIQRMANNKLKTYREQLMDIPKTLTPALKKNKETPLSTISRSHLAKQSYISPDIFNLDSPLSATIDSKLNEQVTEIATDDDDVIIQTQKPQSPKISCKSRKYFQMKRNQRSQTKPKTPVKQKLFVDEIIENTPVNVSRARNKSQFKKKCANTFNNTVTHKLEKTKEIPIEDDSEATVYGNFDDKSMRVDDIIAMVQNANVNSSTSKAHLENVQETKPKQKSPINCKTCEHPRRYCAKHDSQNHTLAENTFTGLWDMDFTAKTHGITTDKSTMYF</sequence>
<protein>
    <submittedName>
        <fullName evidence="2 3">Uncharacterized protein LOC108564731</fullName>
    </submittedName>
</protein>
<proteinExistence type="predicted"/>
<evidence type="ECO:0000313" key="3">
    <source>
        <dbReference type="RefSeq" id="XP_017779324.1"/>
    </source>
</evidence>
<reference evidence="2 3" key="1">
    <citation type="submission" date="2025-05" db="UniProtKB">
        <authorList>
            <consortium name="RefSeq"/>
        </authorList>
    </citation>
    <scope>IDENTIFICATION</scope>
    <source>
        <tissue evidence="2 3">Whole Larva</tissue>
    </source>
</reference>
<evidence type="ECO:0000313" key="2">
    <source>
        <dbReference type="RefSeq" id="XP_017779323.1"/>
    </source>
</evidence>
<dbReference type="RefSeq" id="XP_017779324.1">
    <property type="nucleotide sequence ID" value="XM_017923835.1"/>
</dbReference>
<dbReference type="Proteomes" id="UP000695000">
    <property type="component" value="Unplaced"/>
</dbReference>
<gene>
    <name evidence="2 3" type="primary">LOC108564731</name>
</gene>
<dbReference type="RefSeq" id="XP_017779323.1">
    <property type="nucleotide sequence ID" value="XM_017923834.1"/>
</dbReference>
<keyword evidence="1" id="KW-1185">Reference proteome</keyword>
<evidence type="ECO:0000313" key="1">
    <source>
        <dbReference type="Proteomes" id="UP000695000"/>
    </source>
</evidence>
<name>A0ABM1MXM4_NICVS</name>